<reference evidence="1 2" key="1">
    <citation type="submission" date="2014-02" db="EMBL/GenBank/DDBJ databases">
        <authorList>
            <person name="Genoscope - CEA"/>
        </authorList>
    </citation>
    <scope>NUCLEOTIDE SEQUENCE [LARGE SCALE GENOMIC DNA]</scope>
    <source>
        <strain evidence="1 2">PCC 8005</strain>
    </source>
</reference>
<dbReference type="RefSeq" id="WP_006668881.1">
    <property type="nucleotide sequence ID" value="NZ_FO818640.1"/>
</dbReference>
<proteinExistence type="predicted"/>
<organism evidence="1 2">
    <name type="scientific">Limnospira indica PCC 8005</name>
    <dbReference type="NCBI Taxonomy" id="376219"/>
    <lineage>
        <taxon>Bacteria</taxon>
        <taxon>Bacillati</taxon>
        <taxon>Cyanobacteriota</taxon>
        <taxon>Cyanophyceae</taxon>
        <taxon>Oscillatoriophycideae</taxon>
        <taxon>Oscillatoriales</taxon>
        <taxon>Sirenicapillariaceae</taxon>
        <taxon>Limnospira</taxon>
    </lineage>
</organism>
<sequence length="76" mass="8539">MTPTMLRQLWSLVENTQPSHLVSLDDDSLVQCLMGRLKSQSSINGQEVDMLDEYINSRISLIRDLAEARLSGESMA</sequence>
<evidence type="ECO:0000313" key="1">
    <source>
        <dbReference type="EMBL" id="CDM92717.1"/>
    </source>
</evidence>
<name>A0A9P1KBU9_9CYAN</name>
<dbReference type="EMBL" id="FO818640">
    <property type="protein sequence ID" value="CDM92717.1"/>
    <property type="molecule type" value="Genomic_DNA"/>
</dbReference>
<gene>
    <name evidence="1" type="ORF">ARTHRO_10390</name>
</gene>
<accession>A0A9P1KBU9</accession>
<dbReference type="Proteomes" id="UP000032946">
    <property type="component" value="Chromosome"/>
</dbReference>
<evidence type="ECO:0000313" key="2">
    <source>
        <dbReference type="Proteomes" id="UP000032946"/>
    </source>
</evidence>
<dbReference type="AlphaFoldDB" id="A0A9P1KBU9"/>
<keyword evidence="2" id="KW-1185">Reference proteome</keyword>
<protein>
    <submittedName>
        <fullName evidence="1">Uncharacterized protein</fullName>
    </submittedName>
</protein>